<dbReference type="PANTHER" id="PTHR34979:SF1">
    <property type="entry name" value="INNER MEMBRANE PROTEIN YGAZ"/>
    <property type="match status" value="1"/>
</dbReference>
<keyword evidence="10" id="KW-1185">Reference proteome</keyword>
<comment type="caution">
    <text evidence="9">The sequence shown here is derived from an EMBL/GenBank/DDBJ whole genome shotgun (WGS) entry which is preliminary data.</text>
</comment>
<keyword evidence="3" id="KW-0813">Transport</keyword>
<organism evidence="9 10">
    <name type="scientific">Tsukamurella pseudospumae</name>
    <dbReference type="NCBI Taxonomy" id="239498"/>
    <lineage>
        <taxon>Bacteria</taxon>
        <taxon>Bacillati</taxon>
        <taxon>Actinomycetota</taxon>
        <taxon>Actinomycetes</taxon>
        <taxon>Mycobacteriales</taxon>
        <taxon>Tsukamurellaceae</taxon>
        <taxon>Tsukamurella</taxon>
    </lineage>
</organism>
<keyword evidence="5 8" id="KW-0812">Transmembrane</keyword>
<feature type="transmembrane region" description="Helical" evidence="8">
    <location>
        <begin position="49"/>
        <end position="71"/>
    </location>
</feature>
<feature type="transmembrane region" description="Helical" evidence="8">
    <location>
        <begin position="126"/>
        <end position="146"/>
    </location>
</feature>
<evidence type="ECO:0000313" key="10">
    <source>
        <dbReference type="Proteomes" id="UP000070409"/>
    </source>
</evidence>
<dbReference type="Proteomes" id="UP000070409">
    <property type="component" value="Unassembled WGS sequence"/>
</dbReference>
<gene>
    <name evidence="9" type="ORF">AXK61_10900</name>
</gene>
<evidence type="ECO:0000256" key="1">
    <source>
        <dbReference type="ARBA" id="ARBA00004651"/>
    </source>
</evidence>
<sequence>MGVPSKVAVVQLGLFVLGLGLGVVVTGNGLPWWIAPVLSMAVYAGSVEFLLAGLLAASTPLAAIAATTFLVNSRHLFYGLTFPLARIRSRLGRAYGVYALTDEAYALVSTAPSATMTGPMILRTQVGLHVAWVSGSLVGGLAGGAFLRDVPGVDFVLTALFIVLALDAHPDRTTAALALGACAVALVAAPGAMLLVAMGGFAGALVVRHALARREVAHA</sequence>
<dbReference type="InterPro" id="IPR011606">
    <property type="entry name" value="Brnchd-chn_aa_trnsp_permease"/>
</dbReference>
<comment type="subcellular location">
    <subcellularLocation>
        <location evidence="1">Cell membrane</location>
        <topology evidence="1">Multi-pass membrane protein</topology>
    </subcellularLocation>
</comment>
<evidence type="ECO:0000256" key="7">
    <source>
        <dbReference type="ARBA" id="ARBA00023136"/>
    </source>
</evidence>
<evidence type="ECO:0000256" key="6">
    <source>
        <dbReference type="ARBA" id="ARBA00022989"/>
    </source>
</evidence>
<protein>
    <submittedName>
        <fullName evidence="9">Amino acid transporter</fullName>
    </submittedName>
</protein>
<evidence type="ECO:0000256" key="4">
    <source>
        <dbReference type="ARBA" id="ARBA00022475"/>
    </source>
</evidence>
<feature type="transmembrane region" description="Helical" evidence="8">
    <location>
        <begin position="176"/>
        <end position="206"/>
    </location>
</feature>
<evidence type="ECO:0000256" key="5">
    <source>
        <dbReference type="ARBA" id="ARBA00022692"/>
    </source>
</evidence>
<evidence type="ECO:0000256" key="2">
    <source>
        <dbReference type="ARBA" id="ARBA00010735"/>
    </source>
</evidence>
<dbReference type="PANTHER" id="PTHR34979">
    <property type="entry name" value="INNER MEMBRANE PROTEIN YGAZ"/>
    <property type="match status" value="1"/>
</dbReference>
<name>A0A137YTC5_9ACTN</name>
<keyword evidence="4" id="KW-1003">Cell membrane</keyword>
<dbReference type="RefSeq" id="WP_068747053.1">
    <property type="nucleotide sequence ID" value="NZ_LSRE01000050.1"/>
</dbReference>
<keyword evidence="7 8" id="KW-0472">Membrane</keyword>
<proteinExistence type="inferred from homology"/>
<dbReference type="EMBL" id="LSRE01000050">
    <property type="protein sequence ID" value="KXO89115.1"/>
    <property type="molecule type" value="Genomic_DNA"/>
</dbReference>
<reference evidence="9 10" key="1">
    <citation type="submission" date="2016-02" db="EMBL/GenBank/DDBJ databases">
        <authorList>
            <person name="Teng J.L."/>
            <person name="Tang Y."/>
            <person name="Huang Y."/>
            <person name="Guo F."/>
            <person name="Wei W."/>
            <person name="Chen J.H."/>
            <person name="Wong S.Y."/>
            <person name="Lau S.K."/>
            <person name="Woo P.C."/>
        </authorList>
    </citation>
    <scope>NUCLEOTIDE SEQUENCE [LARGE SCALE GENOMIC DNA]</scope>
    <source>
        <strain evidence="9 10">JCM 13375</strain>
    </source>
</reference>
<comment type="similarity">
    <text evidence="2">Belongs to the AzlC family.</text>
</comment>
<feature type="transmembrane region" description="Helical" evidence="8">
    <location>
        <begin position="12"/>
        <end position="34"/>
    </location>
</feature>
<dbReference type="Pfam" id="PF03591">
    <property type="entry name" value="AzlC"/>
    <property type="match status" value="1"/>
</dbReference>
<accession>A0A137YTC5</accession>
<evidence type="ECO:0000313" key="9">
    <source>
        <dbReference type="EMBL" id="KXO89115.1"/>
    </source>
</evidence>
<evidence type="ECO:0000256" key="3">
    <source>
        <dbReference type="ARBA" id="ARBA00022448"/>
    </source>
</evidence>
<evidence type="ECO:0000256" key="8">
    <source>
        <dbReference type="SAM" id="Phobius"/>
    </source>
</evidence>
<keyword evidence="6 8" id="KW-1133">Transmembrane helix</keyword>